<keyword evidence="1" id="KW-1133">Transmembrane helix</keyword>
<protein>
    <submittedName>
        <fullName evidence="2">Uncharacterized protein</fullName>
    </submittedName>
</protein>
<dbReference type="AlphaFoldDB" id="X1KXT7"/>
<reference evidence="2" key="1">
    <citation type="journal article" date="2014" name="Front. Microbiol.">
        <title>High frequency of phylogenetically diverse reductive dehalogenase-homologous genes in deep subseafloor sedimentary metagenomes.</title>
        <authorList>
            <person name="Kawai M."/>
            <person name="Futagami T."/>
            <person name="Toyoda A."/>
            <person name="Takaki Y."/>
            <person name="Nishi S."/>
            <person name="Hori S."/>
            <person name="Arai W."/>
            <person name="Tsubouchi T."/>
            <person name="Morono Y."/>
            <person name="Uchiyama I."/>
            <person name="Ito T."/>
            <person name="Fujiyama A."/>
            <person name="Inagaki F."/>
            <person name="Takami H."/>
        </authorList>
    </citation>
    <scope>NUCLEOTIDE SEQUENCE</scope>
    <source>
        <strain evidence="2">Expedition CK06-06</strain>
    </source>
</reference>
<feature type="non-terminal residue" evidence="2">
    <location>
        <position position="146"/>
    </location>
</feature>
<feature type="non-terminal residue" evidence="2">
    <location>
        <position position="1"/>
    </location>
</feature>
<dbReference type="InterPro" id="IPR011043">
    <property type="entry name" value="Gal_Oxase/kelch_b-propeller"/>
</dbReference>
<sequence>QDYERARRDLEQLRRQRKIVSKRSGVACRNRIVVAVILVLVLTAIVLLFRQLRGTASAGASRGFEKLSMLNDPRDESAAARLPDGRVLIVGGVSLNGQSREALRSAELYDPVTRGFVTTSAPKEARFNHTVDVLGDGTILIVGGES</sequence>
<name>X1KXT7_9ZZZZ</name>
<dbReference type="InterPro" id="IPR037293">
    <property type="entry name" value="Gal_Oxidase_central_sf"/>
</dbReference>
<dbReference type="SUPFAM" id="SSF50965">
    <property type="entry name" value="Galactose oxidase, central domain"/>
    <property type="match status" value="1"/>
</dbReference>
<keyword evidence="1" id="KW-0472">Membrane</keyword>
<keyword evidence="1" id="KW-0812">Transmembrane</keyword>
<accession>X1KXT7</accession>
<feature type="transmembrane region" description="Helical" evidence="1">
    <location>
        <begin position="32"/>
        <end position="49"/>
    </location>
</feature>
<comment type="caution">
    <text evidence="2">The sequence shown here is derived from an EMBL/GenBank/DDBJ whole genome shotgun (WGS) entry which is preliminary data.</text>
</comment>
<proteinExistence type="predicted"/>
<dbReference type="Gene3D" id="2.130.10.80">
    <property type="entry name" value="Galactose oxidase/kelch, beta-propeller"/>
    <property type="match status" value="1"/>
</dbReference>
<evidence type="ECO:0000313" key="2">
    <source>
        <dbReference type="EMBL" id="GAH94964.1"/>
    </source>
</evidence>
<dbReference type="EMBL" id="BARU01045613">
    <property type="protein sequence ID" value="GAH94964.1"/>
    <property type="molecule type" value="Genomic_DNA"/>
</dbReference>
<evidence type="ECO:0000256" key="1">
    <source>
        <dbReference type="SAM" id="Phobius"/>
    </source>
</evidence>
<organism evidence="2">
    <name type="scientific">marine sediment metagenome</name>
    <dbReference type="NCBI Taxonomy" id="412755"/>
    <lineage>
        <taxon>unclassified sequences</taxon>
        <taxon>metagenomes</taxon>
        <taxon>ecological metagenomes</taxon>
    </lineage>
</organism>
<gene>
    <name evidence="2" type="ORF">S03H2_69140</name>
</gene>